<dbReference type="RefSeq" id="WP_068360629.1">
    <property type="nucleotide sequence ID" value="NZ_CP019337.1"/>
</dbReference>
<reference evidence="2" key="1">
    <citation type="submission" date="2016-02" db="EMBL/GenBank/DDBJ databases">
        <title>Paenibacillus sp. LPB0068, isolated from Crassostrea gigas.</title>
        <authorList>
            <person name="Shin S.-K."/>
            <person name="Yi H."/>
        </authorList>
    </citation>
    <scope>NUCLEOTIDE SEQUENCE [LARGE SCALE GENOMIC DNA]</scope>
    <source>
        <strain evidence="2">KCTC 23969</strain>
    </source>
</reference>
<dbReference type="AlphaFoldDB" id="A0A1B8U0C8"/>
<gene>
    <name evidence="1" type="ORF">LPB301_09415</name>
</gene>
<sequence>MNSSREIIVEIFEEHTEVNFYSIRYADKEFSEAECFFNEVLDNDGLEEDIEILSKLIDRIGENGAEPRHFRNAGTRRDKVAALPEYLSSTSLRLYAIRLNEKIVILGNGGIKNTKTYNEDPFLNQCVETLKKIDRFIDSRIQTGKTIVFRKELMGDLKFYIKNEKK</sequence>
<evidence type="ECO:0000313" key="1">
    <source>
        <dbReference type="EMBL" id="OBY65310.1"/>
    </source>
</evidence>
<protein>
    <submittedName>
        <fullName evidence="1">Uncharacterized protein</fullName>
    </submittedName>
</protein>
<dbReference type="Proteomes" id="UP000092612">
    <property type="component" value="Unassembled WGS sequence"/>
</dbReference>
<dbReference type="OrthoDB" id="662471at2"/>
<organism evidence="1 2">
    <name type="scientific">Polaribacter reichenbachii</name>
    <dbReference type="NCBI Taxonomy" id="996801"/>
    <lineage>
        <taxon>Bacteria</taxon>
        <taxon>Pseudomonadati</taxon>
        <taxon>Bacteroidota</taxon>
        <taxon>Flavobacteriia</taxon>
        <taxon>Flavobacteriales</taxon>
        <taxon>Flavobacteriaceae</taxon>
    </lineage>
</organism>
<name>A0A1B8U0C8_9FLAO</name>
<proteinExistence type="predicted"/>
<accession>A0A1B8U0C8</accession>
<evidence type="ECO:0000313" key="2">
    <source>
        <dbReference type="Proteomes" id="UP000092612"/>
    </source>
</evidence>
<comment type="caution">
    <text evidence="1">The sequence shown here is derived from an EMBL/GenBank/DDBJ whole genome shotgun (WGS) entry which is preliminary data.</text>
</comment>
<keyword evidence="2" id="KW-1185">Reference proteome</keyword>
<dbReference type="KEGG" id="prn:BW723_12355"/>
<dbReference type="STRING" id="996801.BW723_12355"/>
<dbReference type="EMBL" id="LSFL01000031">
    <property type="protein sequence ID" value="OBY65310.1"/>
    <property type="molecule type" value="Genomic_DNA"/>
</dbReference>